<evidence type="ECO:0000256" key="1">
    <source>
        <dbReference type="ARBA" id="ARBA00004141"/>
    </source>
</evidence>
<comment type="similarity">
    <text evidence="2">Belongs to the GtrA family.</text>
</comment>
<comment type="subcellular location">
    <subcellularLocation>
        <location evidence="1">Membrane</location>
        <topology evidence="1">Multi-pass membrane protein</topology>
    </subcellularLocation>
</comment>
<dbReference type="PANTHER" id="PTHR38459">
    <property type="entry name" value="PROPHAGE BACTOPRENOL-LINKED GLUCOSE TRANSLOCASE HOMOLOG"/>
    <property type="match status" value="1"/>
</dbReference>
<feature type="transmembrane region" description="Helical" evidence="6">
    <location>
        <begin position="117"/>
        <end position="136"/>
    </location>
</feature>
<feature type="transmembrane region" description="Helical" evidence="6">
    <location>
        <begin position="88"/>
        <end position="111"/>
    </location>
</feature>
<dbReference type="AlphaFoldDB" id="A0A838L9B0"/>
<evidence type="ECO:0000313" key="8">
    <source>
        <dbReference type="EMBL" id="MBA2935372.1"/>
    </source>
</evidence>
<evidence type="ECO:0000256" key="4">
    <source>
        <dbReference type="ARBA" id="ARBA00022989"/>
    </source>
</evidence>
<keyword evidence="3 6" id="KW-0812">Transmembrane</keyword>
<dbReference type="InterPro" id="IPR007267">
    <property type="entry name" value="GtrA_DPMS_TM"/>
</dbReference>
<organism evidence="8 9">
    <name type="scientific">Sphingomonas chungangi</name>
    <dbReference type="NCBI Taxonomy" id="2683589"/>
    <lineage>
        <taxon>Bacteria</taxon>
        <taxon>Pseudomonadati</taxon>
        <taxon>Pseudomonadota</taxon>
        <taxon>Alphaproteobacteria</taxon>
        <taxon>Sphingomonadales</taxon>
        <taxon>Sphingomonadaceae</taxon>
        <taxon>Sphingomonas</taxon>
    </lineage>
</organism>
<protein>
    <submittedName>
        <fullName evidence="8">GtrA family protein</fullName>
    </submittedName>
</protein>
<proteinExistence type="inferred from homology"/>
<dbReference type="GO" id="GO:0005886">
    <property type="term" value="C:plasma membrane"/>
    <property type="evidence" value="ECO:0007669"/>
    <property type="project" value="TreeGrafter"/>
</dbReference>
<dbReference type="EMBL" id="JACEIB010000025">
    <property type="protein sequence ID" value="MBA2935372.1"/>
    <property type="molecule type" value="Genomic_DNA"/>
</dbReference>
<evidence type="ECO:0000256" key="3">
    <source>
        <dbReference type="ARBA" id="ARBA00022692"/>
    </source>
</evidence>
<name>A0A838L9B0_9SPHN</name>
<accession>A0A838L9B0</accession>
<evidence type="ECO:0000256" key="6">
    <source>
        <dbReference type="SAM" id="Phobius"/>
    </source>
</evidence>
<dbReference type="RefSeq" id="WP_160365360.1">
    <property type="nucleotide sequence ID" value="NZ_JACEIB010000025.1"/>
</dbReference>
<dbReference type="Proteomes" id="UP000570166">
    <property type="component" value="Unassembled WGS sequence"/>
</dbReference>
<gene>
    <name evidence="8" type="ORF">HZF05_14895</name>
</gene>
<dbReference type="GO" id="GO:0000271">
    <property type="term" value="P:polysaccharide biosynthetic process"/>
    <property type="evidence" value="ECO:0007669"/>
    <property type="project" value="InterPro"/>
</dbReference>
<feature type="domain" description="GtrA/DPMS transmembrane" evidence="7">
    <location>
        <begin position="25"/>
        <end position="142"/>
    </location>
</feature>
<evidence type="ECO:0000313" key="9">
    <source>
        <dbReference type="Proteomes" id="UP000570166"/>
    </source>
</evidence>
<dbReference type="InterPro" id="IPR051401">
    <property type="entry name" value="GtrA_CellWall_Glycosyl"/>
</dbReference>
<keyword evidence="5 6" id="KW-0472">Membrane</keyword>
<evidence type="ECO:0000256" key="2">
    <source>
        <dbReference type="ARBA" id="ARBA00009399"/>
    </source>
</evidence>
<dbReference type="PANTHER" id="PTHR38459:SF1">
    <property type="entry name" value="PROPHAGE BACTOPRENOL-LINKED GLUCOSE TRANSLOCASE HOMOLOG"/>
    <property type="match status" value="1"/>
</dbReference>
<evidence type="ECO:0000256" key="5">
    <source>
        <dbReference type="ARBA" id="ARBA00023136"/>
    </source>
</evidence>
<keyword evidence="9" id="KW-1185">Reference proteome</keyword>
<feature type="transmembrane region" description="Helical" evidence="6">
    <location>
        <begin position="23"/>
        <end position="45"/>
    </location>
</feature>
<keyword evidence="4 6" id="KW-1133">Transmembrane helix</keyword>
<sequence length="143" mass="15999">MRDGLVRLWGGLDREHQALALQVMRYGVVGVCVTLFQIGCYNLLLGAGHQRDQIANLLASAAAMVVGYTIHSRFTFKADEGSHDFAKTVWKFIVVNLAGIAVNAGWVWLITKQLHLSPHWASVPFFFATPALLFVLNRKWVFD</sequence>
<feature type="transmembrane region" description="Helical" evidence="6">
    <location>
        <begin position="57"/>
        <end position="76"/>
    </location>
</feature>
<comment type="caution">
    <text evidence="8">The sequence shown here is derived from an EMBL/GenBank/DDBJ whole genome shotgun (WGS) entry which is preliminary data.</text>
</comment>
<evidence type="ECO:0000259" key="7">
    <source>
        <dbReference type="Pfam" id="PF04138"/>
    </source>
</evidence>
<dbReference type="Pfam" id="PF04138">
    <property type="entry name" value="GtrA_DPMS_TM"/>
    <property type="match status" value="1"/>
</dbReference>
<reference evidence="8 9" key="1">
    <citation type="submission" date="2020-07" db="EMBL/GenBank/DDBJ databases">
        <authorList>
            <person name="Sun Q."/>
        </authorList>
    </citation>
    <scope>NUCLEOTIDE SEQUENCE [LARGE SCALE GENOMIC DNA]</scope>
    <source>
        <strain evidence="8 9">CGMCC 1.13654</strain>
    </source>
</reference>